<dbReference type="Gene3D" id="3.60.20.10">
    <property type="entry name" value="Glutamine Phosphoribosylpyrophosphate, subunit 1, domain 1"/>
    <property type="match status" value="1"/>
</dbReference>
<comment type="subunit">
    <text evidence="10">Homodimer.</text>
</comment>
<dbReference type="PANTHER" id="PTHR10937:SF0">
    <property type="entry name" value="GLUTAMINE--FRUCTOSE-6-PHOSPHATE TRANSAMINASE (ISOMERIZING)"/>
    <property type="match status" value="1"/>
</dbReference>
<dbReference type="GO" id="GO:0006487">
    <property type="term" value="P:protein N-linked glycosylation"/>
    <property type="evidence" value="ECO:0007669"/>
    <property type="project" value="TreeGrafter"/>
</dbReference>
<feature type="active site" description="For Fru-6P isomerization activity" evidence="10">
    <location>
        <position position="604"/>
    </location>
</feature>
<dbReference type="Proteomes" id="UP000322917">
    <property type="component" value="Unassembled WGS sequence"/>
</dbReference>
<dbReference type="GO" id="GO:0004360">
    <property type="term" value="F:glutamine-fructose-6-phosphate transaminase (isomerizing) activity"/>
    <property type="evidence" value="ECO:0007669"/>
    <property type="project" value="UniProtKB-UniRule"/>
</dbReference>
<evidence type="ECO:0000256" key="7">
    <source>
        <dbReference type="ARBA" id="ARBA00022679"/>
    </source>
</evidence>
<dbReference type="OrthoDB" id="106547at2"/>
<comment type="function">
    <text evidence="10">Catalyzes the first step in hexosamine metabolism, converting fructose-6P into glucosamine-6P using glutamine as a nitrogen source.</text>
</comment>
<reference evidence="13 14" key="1">
    <citation type="submission" date="2016-11" db="EMBL/GenBank/DDBJ databases">
        <authorList>
            <person name="Varghese N."/>
            <person name="Submissions S."/>
        </authorList>
    </citation>
    <scope>NUCLEOTIDE SEQUENCE [LARGE SCALE GENOMIC DNA]</scope>
    <source>
        <strain evidence="13 14">DSM 15287</strain>
    </source>
</reference>
<dbReference type="PROSITE" id="PS51278">
    <property type="entry name" value="GATASE_TYPE_2"/>
    <property type="match status" value="1"/>
</dbReference>
<dbReference type="EC" id="2.6.1.16" evidence="3 10"/>
<evidence type="ECO:0000259" key="11">
    <source>
        <dbReference type="PROSITE" id="PS51278"/>
    </source>
</evidence>
<keyword evidence="9" id="KW-0315">Glutamine amidotransferase</keyword>
<dbReference type="InterPro" id="IPR035490">
    <property type="entry name" value="GlmS/FrlB_SIS"/>
</dbReference>
<comment type="subcellular location">
    <subcellularLocation>
        <location evidence="2 10">Cytoplasm</location>
    </subcellularLocation>
</comment>
<feature type="active site" description="Nucleophile; for GATase activity" evidence="10">
    <location>
        <position position="2"/>
    </location>
</feature>
<dbReference type="GO" id="GO:0006047">
    <property type="term" value="P:UDP-N-acetylglucosamine metabolic process"/>
    <property type="evidence" value="ECO:0007669"/>
    <property type="project" value="TreeGrafter"/>
</dbReference>
<dbReference type="GO" id="GO:0006002">
    <property type="term" value="P:fructose 6-phosphate metabolic process"/>
    <property type="evidence" value="ECO:0007669"/>
    <property type="project" value="TreeGrafter"/>
</dbReference>
<dbReference type="Gene3D" id="3.40.50.10490">
    <property type="entry name" value="Glucose-6-phosphate isomerase like protein, domain 1"/>
    <property type="match status" value="2"/>
</dbReference>
<accession>A0A1M6H8M6</accession>
<dbReference type="HAMAP" id="MF_00164">
    <property type="entry name" value="GlmS"/>
    <property type="match status" value="1"/>
</dbReference>
<dbReference type="GO" id="GO:0005975">
    <property type="term" value="P:carbohydrate metabolic process"/>
    <property type="evidence" value="ECO:0007669"/>
    <property type="project" value="UniProtKB-UniRule"/>
</dbReference>
<evidence type="ECO:0000256" key="6">
    <source>
        <dbReference type="ARBA" id="ARBA00022576"/>
    </source>
</evidence>
<dbReference type="GO" id="GO:0005829">
    <property type="term" value="C:cytosol"/>
    <property type="evidence" value="ECO:0007669"/>
    <property type="project" value="TreeGrafter"/>
</dbReference>
<dbReference type="InterPro" id="IPR035466">
    <property type="entry name" value="GlmS/AgaS_SIS"/>
</dbReference>
<dbReference type="NCBIfam" id="TIGR01135">
    <property type="entry name" value="glmS"/>
    <property type="match status" value="1"/>
</dbReference>
<protein>
    <recommendedName>
        <fullName evidence="4 10">Glutamine--fructose-6-phosphate aminotransferase [isomerizing]</fullName>
        <ecNumber evidence="3 10">2.6.1.16</ecNumber>
    </recommendedName>
    <alternativeName>
        <fullName evidence="10">D-fructose-6-phosphate amidotransferase</fullName>
    </alternativeName>
    <alternativeName>
        <fullName evidence="10">GFAT</fullName>
    </alternativeName>
    <alternativeName>
        <fullName evidence="10">Glucosamine-6-phosphate synthase</fullName>
    </alternativeName>
    <alternativeName>
        <fullName evidence="10">Hexosephosphate aminotransferase</fullName>
    </alternativeName>
    <alternativeName>
        <fullName evidence="10">L-glutamine--D-fructose-6-phosphate amidotransferase</fullName>
    </alternativeName>
</protein>
<name>A0A1M6H8M6_9FIRM</name>
<keyword evidence="6 10" id="KW-0032">Aminotransferase</keyword>
<dbReference type="FunFam" id="3.60.20.10:FF:000006">
    <property type="entry name" value="Glutamine--fructose-6-phosphate aminotransferase [isomerizing]"/>
    <property type="match status" value="1"/>
</dbReference>
<evidence type="ECO:0000256" key="9">
    <source>
        <dbReference type="ARBA" id="ARBA00022962"/>
    </source>
</evidence>
<dbReference type="CDD" id="cd00714">
    <property type="entry name" value="GFAT"/>
    <property type="match status" value="1"/>
</dbReference>
<dbReference type="PROSITE" id="PS51464">
    <property type="entry name" value="SIS"/>
    <property type="match status" value="2"/>
</dbReference>
<evidence type="ECO:0000256" key="2">
    <source>
        <dbReference type="ARBA" id="ARBA00004496"/>
    </source>
</evidence>
<evidence type="ECO:0000256" key="4">
    <source>
        <dbReference type="ARBA" id="ARBA00016090"/>
    </source>
</evidence>
<keyword evidence="5 10" id="KW-0963">Cytoplasm</keyword>
<feature type="domain" description="Glutamine amidotransferase type-2" evidence="11">
    <location>
        <begin position="2"/>
        <end position="217"/>
    </location>
</feature>
<dbReference type="Pfam" id="PF13522">
    <property type="entry name" value="GATase_6"/>
    <property type="match status" value="1"/>
</dbReference>
<dbReference type="InterPro" id="IPR005855">
    <property type="entry name" value="GFAT"/>
</dbReference>
<dbReference type="NCBIfam" id="NF001484">
    <property type="entry name" value="PRK00331.1"/>
    <property type="match status" value="1"/>
</dbReference>
<evidence type="ECO:0000256" key="3">
    <source>
        <dbReference type="ARBA" id="ARBA00012916"/>
    </source>
</evidence>
<gene>
    <name evidence="10" type="primary">glmS</name>
    <name evidence="13" type="ORF">SAMN02745170_01938</name>
</gene>
<evidence type="ECO:0000313" key="13">
    <source>
        <dbReference type="EMBL" id="SHJ18515.1"/>
    </source>
</evidence>
<evidence type="ECO:0000256" key="8">
    <source>
        <dbReference type="ARBA" id="ARBA00022737"/>
    </source>
</evidence>
<keyword evidence="8" id="KW-0677">Repeat</keyword>
<dbReference type="EMBL" id="FQZD01000013">
    <property type="protein sequence ID" value="SHJ18515.1"/>
    <property type="molecule type" value="Genomic_DNA"/>
</dbReference>
<evidence type="ECO:0000256" key="1">
    <source>
        <dbReference type="ARBA" id="ARBA00001031"/>
    </source>
</evidence>
<sequence>MCGIVGYIGPKQAAPFLIEGLTKLEYRGYDSAGIAVFDGKEINVEKSVGRLGVLKKKVESDSPIGCIGIGHTRWATHGRPSDVNSHPHTDCSGKFVVVHNGIIENYLHLKEKLIAKGHVFSSETDTEVVAHLVEEYYEGDFEAAVRKVLTEIEGSYALVFMTEHEPDKIICTKQDNPLVIGLGNGENFVASDIPAIISRTRKTYILSDGEMAIVTKDSVWVMNRQGVPITKKVFEVNWDAEAAEKGGYEHFMIKEIYEQPKAVRETMSGRLAKDDSHIIFDELKWTPEEVAGINKIAIVACGTAYHAGIVGKYYLENLARIPVEVDVASEFRYRSPLVDDKTLVIVISQSGETLDTLAGLKEAKRLGAKTLAITNVVGSSIAREADHVIYTWAGPEIAVASTKAYTTQLVTLCMLSIYIAALRETLAAAQVKELIQGLRELPAQAHEILEDVEPIKTFAQQYGFNEDVFFIGRALDYCVALEGSLKLKEISYIHAEAYAAGELKHGTLALIIEGVPVIALATQPDVYEKMLSNIKEVKARDAVVIGIAMKGDDQIRNYVDHAIYIPDAHKYLAPLLAVIPLQLLAYYAAITRGCDVDKPRNLAKSVTVE</sequence>
<feature type="initiator methionine" description="Removed" evidence="10">
    <location>
        <position position="1"/>
    </location>
</feature>
<dbReference type="CDD" id="cd05008">
    <property type="entry name" value="SIS_GlmS_GlmD_1"/>
    <property type="match status" value="1"/>
</dbReference>
<feature type="domain" description="SIS" evidence="12">
    <location>
        <begin position="458"/>
        <end position="599"/>
    </location>
</feature>
<dbReference type="FunFam" id="3.40.50.10490:FF:000001">
    <property type="entry name" value="Glutamine--fructose-6-phosphate aminotransferase [isomerizing]"/>
    <property type="match status" value="1"/>
</dbReference>
<dbReference type="SUPFAM" id="SSF53697">
    <property type="entry name" value="SIS domain"/>
    <property type="match status" value="1"/>
</dbReference>
<evidence type="ECO:0000256" key="5">
    <source>
        <dbReference type="ARBA" id="ARBA00022490"/>
    </source>
</evidence>
<dbReference type="PANTHER" id="PTHR10937">
    <property type="entry name" value="GLUCOSAMINE--FRUCTOSE-6-PHOSPHATE AMINOTRANSFERASE, ISOMERIZING"/>
    <property type="match status" value="1"/>
</dbReference>
<organism evidence="13 14">
    <name type="scientific">Propionispora hippei DSM 15287</name>
    <dbReference type="NCBI Taxonomy" id="1123003"/>
    <lineage>
        <taxon>Bacteria</taxon>
        <taxon>Bacillati</taxon>
        <taxon>Bacillota</taxon>
        <taxon>Negativicutes</taxon>
        <taxon>Selenomonadales</taxon>
        <taxon>Sporomusaceae</taxon>
        <taxon>Propionispora</taxon>
    </lineage>
</organism>
<evidence type="ECO:0000256" key="10">
    <source>
        <dbReference type="HAMAP-Rule" id="MF_00164"/>
    </source>
</evidence>
<dbReference type="AlphaFoldDB" id="A0A1M6H8M6"/>
<evidence type="ECO:0000313" key="14">
    <source>
        <dbReference type="Proteomes" id="UP000322917"/>
    </source>
</evidence>
<dbReference type="SUPFAM" id="SSF56235">
    <property type="entry name" value="N-terminal nucleophile aminohydrolases (Ntn hydrolases)"/>
    <property type="match status" value="1"/>
</dbReference>
<dbReference type="Pfam" id="PF01380">
    <property type="entry name" value="SIS"/>
    <property type="match status" value="2"/>
</dbReference>
<dbReference type="GO" id="GO:0097367">
    <property type="term" value="F:carbohydrate derivative binding"/>
    <property type="evidence" value="ECO:0007669"/>
    <property type="project" value="InterPro"/>
</dbReference>
<feature type="domain" description="SIS" evidence="12">
    <location>
        <begin position="286"/>
        <end position="425"/>
    </location>
</feature>
<dbReference type="CDD" id="cd05009">
    <property type="entry name" value="SIS_GlmS_GlmD_2"/>
    <property type="match status" value="1"/>
</dbReference>
<dbReference type="InterPro" id="IPR047084">
    <property type="entry name" value="GFAT_N"/>
</dbReference>
<dbReference type="InterPro" id="IPR001347">
    <property type="entry name" value="SIS_dom"/>
</dbReference>
<dbReference type="RefSeq" id="WP_149734701.1">
    <property type="nucleotide sequence ID" value="NZ_FQZD01000013.1"/>
</dbReference>
<comment type="catalytic activity">
    <reaction evidence="1 10">
        <text>D-fructose 6-phosphate + L-glutamine = D-glucosamine 6-phosphate + L-glutamate</text>
        <dbReference type="Rhea" id="RHEA:13237"/>
        <dbReference type="ChEBI" id="CHEBI:29985"/>
        <dbReference type="ChEBI" id="CHEBI:58359"/>
        <dbReference type="ChEBI" id="CHEBI:58725"/>
        <dbReference type="ChEBI" id="CHEBI:61527"/>
        <dbReference type="EC" id="2.6.1.16"/>
    </reaction>
</comment>
<proteinExistence type="inferred from homology"/>
<keyword evidence="14" id="KW-1185">Reference proteome</keyword>
<dbReference type="InterPro" id="IPR046348">
    <property type="entry name" value="SIS_dom_sf"/>
</dbReference>
<dbReference type="InterPro" id="IPR017932">
    <property type="entry name" value="GATase_2_dom"/>
</dbReference>
<dbReference type="InterPro" id="IPR029055">
    <property type="entry name" value="Ntn_hydrolases_N"/>
</dbReference>
<evidence type="ECO:0000259" key="12">
    <source>
        <dbReference type="PROSITE" id="PS51464"/>
    </source>
</evidence>
<keyword evidence="7 10" id="KW-0808">Transferase</keyword>